<proteinExistence type="predicted"/>
<evidence type="ECO:0000313" key="1">
    <source>
        <dbReference type="EMBL" id="EDN94741.1"/>
    </source>
</evidence>
<name>A7EZ49_SCLS1</name>
<protein>
    <submittedName>
        <fullName evidence="1">Uncharacterized protein</fullName>
    </submittedName>
</protein>
<dbReference type="GeneID" id="5484500"/>
<dbReference type="Proteomes" id="UP000001312">
    <property type="component" value="Unassembled WGS sequence"/>
</dbReference>
<dbReference type="EMBL" id="CH476636">
    <property type="protein sequence ID" value="EDN94741.1"/>
    <property type="molecule type" value="Genomic_DNA"/>
</dbReference>
<dbReference type="AlphaFoldDB" id="A7EZ49"/>
<keyword evidence="2" id="KW-1185">Reference proteome</keyword>
<dbReference type="InParanoid" id="A7EZ49"/>
<dbReference type="KEGG" id="ssl:SS1G_10615"/>
<dbReference type="RefSeq" id="XP_001588169.1">
    <property type="nucleotide sequence ID" value="XM_001588119.1"/>
</dbReference>
<gene>
    <name evidence="1" type="ORF">SS1G_10615</name>
</gene>
<accession>A7EZ49</accession>
<evidence type="ECO:0000313" key="2">
    <source>
        <dbReference type="Proteomes" id="UP000001312"/>
    </source>
</evidence>
<sequence>MQGWPIATEQDVIMVVALKIRSCKQCRSSTSSFQFQHSGNESSDKASCAKESYCPQGTAEYGKSMVRLWGIPMLAQWDA</sequence>
<reference evidence="2" key="1">
    <citation type="journal article" date="2011" name="PLoS Genet.">
        <title>Genomic analysis of the necrotrophic fungal pathogens Sclerotinia sclerotiorum and Botrytis cinerea.</title>
        <authorList>
            <person name="Amselem J."/>
            <person name="Cuomo C.A."/>
            <person name="van Kan J.A."/>
            <person name="Viaud M."/>
            <person name="Benito E.P."/>
            <person name="Couloux A."/>
            <person name="Coutinho P.M."/>
            <person name="de Vries R.P."/>
            <person name="Dyer P.S."/>
            <person name="Fillinger S."/>
            <person name="Fournier E."/>
            <person name="Gout L."/>
            <person name="Hahn M."/>
            <person name="Kohn L."/>
            <person name="Lapalu N."/>
            <person name="Plummer K.M."/>
            <person name="Pradier J.M."/>
            <person name="Quevillon E."/>
            <person name="Sharon A."/>
            <person name="Simon A."/>
            <person name="ten Have A."/>
            <person name="Tudzynski B."/>
            <person name="Tudzynski P."/>
            <person name="Wincker P."/>
            <person name="Andrew M."/>
            <person name="Anthouard V."/>
            <person name="Beever R.E."/>
            <person name="Beffa R."/>
            <person name="Benoit I."/>
            <person name="Bouzid O."/>
            <person name="Brault B."/>
            <person name="Chen Z."/>
            <person name="Choquer M."/>
            <person name="Collemare J."/>
            <person name="Cotton P."/>
            <person name="Danchin E.G."/>
            <person name="Da Silva C."/>
            <person name="Gautier A."/>
            <person name="Giraud C."/>
            <person name="Giraud T."/>
            <person name="Gonzalez C."/>
            <person name="Grossetete S."/>
            <person name="Guldener U."/>
            <person name="Henrissat B."/>
            <person name="Howlett B.J."/>
            <person name="Kodira C."/>
            <person name="Kretschmer M."/>
            <person name="Lappartient A."/>
            <person name="Leroch M."/>
            <person name="Levis C."/>
            <person name="Mauceli E."/>
            <person name="Neuveglise C."/>
            <person name="Oeser B."/>
            <person name="Pearson M."/>
            <person name="Poulain J."/>
            <person name="Poussereau N."/>
            <person name="Quesneville H."/>
            <person name="Rascle C."/>
            <person name="Schumacher J."/>
            <person name="Segurens B."/>
            <person name="Sexton A."/>
            <person name="Silva E."/>
            <person name="Sirven C."/>
            <person name="Soanes D.M."/>
            <person name="Talbot N.J."/>
            <person name="Templeton M."/>
            <person name="Yandava C."/>
            <person name="Yarden O."/>
            <person name="Zeng Q."/>
            <person name="Rollins J.A."/>
            <person name="Lebrun M.H."/>
            <person name="Dickman M."/>
        </authorList>
    </citation>
    <scope>NUCLEOTIDE SEQUENCE [LARGE SCALE GENOMIC DNA]</scope>
    <source>
        <strain evidence="2">ATCC 18683 / 1980 / Ss-1</strain>
    </source>
</reference>
<organism evidence="1 2">
    <name type="scientific">Sclerotinia sclerotiorum (strain ATCC 18683 / 1980 / Ss-1)</name>
    <name type="common">White mold</name>
    <name type="synonym">Whetzelinia sclerotiorum</name>
    <dbReference type="NCBI Taxonomy" id="665079"/>
    <lineage>
        <taxon>Eukaryota</taxon>
        <taxon>Fungi</taxon>
        <taxon>Dikarya</taxon>
        <taxon>Ascomycota</taxon>
        <taxon>Pezizomycotina</taxon>
        <taxon>Leotiomycetes</taxon>
        <taxon>Helotiales</taxon>
        <taxon>Sclerotiniaceae</taxon>
        <taxon>Sclerotinia</taxon>
    </lineage>
</organism>